<keyword evidence="4 7" id="KW-0812">Transmembrane</keyword>
<dbReference type="GO" id="GO:0009279">
    <property type="term" value="C:cell outer membrane"/>
    <property type="evidence" value="ECO:0007669"/>
    <property type="project" value="UniProtKB-SubCell"/>
</dbReference>
<evidence type="ECO:0000256" key="1">
    <source>
        <dbReference type="ARBA" id="ARBA00004571"/>
    </source>
</evidence>
<dbReference type="InterPro" id="IPR023997">
    <property type="entry name" value="TonB-dep_OMP_SusC/RagA_CS"/>
</dbReference>
<feature type="signal peptide" evidence="8">
    <location>
        <begin position="1"/>
        <end position="19"/>
    </location>
</feature>
<dbReference type="InterPro" id="IPR008969">
    <property type="entry name" value="CarboxyPept-like_regulatory"/>
</dbReference>
<evidence type="ECO:0000313" key="10">
    <source>
        <dbReference type="EMBL" id="QBN17400.1"/>
    </source>
</evidence>
<dbReference type="AlphaFoldDB" id="A0A4P6YAU7"/>
<dbReference type="OrthoDB" id="9768177at2"/>
<gene>
    <name evidence="10" type="ORF">E1750_00830</name>
</gene>
<evidence type="ECO:0000259" key="9">
    <source>
        <dbReference type="Pfam" id="PF07715"/>
    </source>
</evidence>
<dbReference type="FunFam" id="2.170.130.10:FF:000003">
    <property type="entry name" value="SusC/RagA family TonB-linked outer membrane protein"/>
    <property type="match status" value="1"/>
</dbReference>
<name>A0A4P6YAU7_9FLAO</name>
<dbReference type="InterPro" id="IPR023996">
    <property type="entry name" value="TonB-dep_OMP_SusC/RagA"/>
</dbReference>
<dbReference type="Gene3D" id="2.40.170.20">
    <property type="entry name" value="TonB-dependent receptor, beta-barrel domain"/>
    <property type="match status" value="1"/>
</dbReference>
<keyword evidence="3 7" id="KW-1134">Transmembrane beta strand</keyword>
<evidence type="ECO:0000256" key="7">
    <source>
        <dbReference type="PROSITE-ProRule" id="PRU01360"/>
    </source>
</evidence>
<dbReference type="Gene3D" id="2.60.40.1120">
    <property type="entry name" value="Carboxypeptidase-like, regulatory domain"/>
    <property type="match status" value="1"/>
</dbReference>
<dbReference type="Pfam" id="PF07715">
    <property type="entry name" value="Plug"/>
    <property type="match status" value="1"/>
</dbReference>
<dbReference type="RefSeq" id="WP_133274931.1">
    <property type="nucleotide sequence ID" value="NZ_CP037933.1"/>
</dbReference>
<comment type="similarity">
    <text evidence="7">Belongs to the TonB-dependent receptor family.</text>
</comment>
<reference evidence="11" key="1">
    <citation type="submission" date="2019-03" db="EMBL/GenBank/DDBJ databases">
        <title>Flavobacterium sp.</title>
        <authorList>
            <person name="Kim H."/>
        </authorList>
    </citation>
    <scope>NUCLEOTIDE SEQUENCE [LARGE SCALE GENOMIC DNA]</scope>
    <source>
        <strain evidence="11">GS13</strain>
    </source>
</reference>
<dbReference type="Proteomes" id="UP000291124">
    <property type="component" value="Chromosome"/>
</dbReference>
<feature type="domain" description="TonB-dependent receptor plug" evidence="9">
    <location>
        <begin position="113"/>
        <end position="219"/>
    </location>
</feature>
<keyword evidence="8" id="KW-0732">Signal</keyword>
<proteinExistence type="inferred from homology"/>
<evidence type="ECO:0000256" key="3">
    <source>
        <dbReference type="ARBA" id="ARBA00022452"/>
    </source>
</evidence>
<dbReference type="SUPFAM" id="SSF56935">
    <property type="entry name" value="Porins"/>
    <property type="match status" value="1"/>
</dbReference>
<dbReference type="NCBIfam" id="TIGR04056">
    <property type="entry name" value="OMP_RagA_SusC"/>
    <property type="match status" value="1"/>
</dbReference>
<keyword evidence="2 7" id="KW-0813">Transport</keyword>
<dbReference type="InterPro" id="IPR012910">
    <property type="entry name" value="Plug_dom"/>
</dbReference>
<evidence type="ECO:0000256" key="2">
    <source>
        <dbReference type="ARBA" id="ARBA00022448"/>
    </source>
</evidence>
<dbReference type="Pfam" id="PF13715">
    <property type="entry name" value="CarbopepD_reg_2"/>
    <property type="match status" value="1"/>
</dbReference>
<keyword evidence="10" id="KW-0675">Receptor</keyword>
<evidence type="ECO:0000256" key="8">
    <source>
        <dbReference type="SAM" id="SignalP"/>
    </source>
</evidence>
<comment type="subcellular location">
    <subcellularLocation>
        <location evidence="1 7">Cell outer membrane</location>
        <topology evidence="1 7">Multi-pass membrane protein</topology>
    </subcellularLocation>
</comment>
<dbReference type="Gene3D" id="2.170.130.10">
    <property type="entry name" value="TonB-dependent receptor, plug domain"/>
    <property type="match status" value="1"/>
</dbReference>
<dbReference type="PROSITE" id="PS52016">
    <property type="entry name" value="TONB_DEPENDENT_REC_3"/>
    <property type="match status" value="1"/>
</dbReference>
<sequence length="1006" mass="110900">MKRRILFLLLCLFSLAVEAQTKQIKGTVLDPDGFPLVGASVAVSGTKNGTSTDLNGNFEMKIPADATTINVSYVAYGTMSFSVAGKSYVKIQMQSNKIEMQEVVVVAYGTQKKATLTGAVGMVKGADLNKRSVVSLSTALQGTIAGVTVQQGSGEPGADGSSIRIRGLGSYKAGLSPLVLVDGIEMDINQVDMNAVESVSVLKDAASASIYGSRASNGVVLITTKRGKEGKLKVSFDMYSTIQTPTNMPKVLRAADFLQAELNSLENAGIVIPADQRAQREQMIFDQRTYKPDNWNRYDTDWKNATIKNTALLTNYSFALSGGNKDFKYSGTISALDQGGLIETNNFKRLNIRVNTDAFIRPWLKFSNEISYRVSDQLTPGISSPKAIINKSLYMLPTLSAVTELDGYWGYGKNGDNPVANAAASGSRTVKRPELLFNATLTATPIKDLEILGQYSYRKTESRGTYITTPYFTSLRGVYLGAFPGTDGVSETWAQTVRNFIRGQVSYAKDFGLSKTKILVGTQVEDNLNTDFSASKNLFELDRYYLDNGDAKTATASGGASNWAMASFYGRFNYDYDDKYLFEATGRYDGSSRFTEGNVWGFFPSVSAGWVVSKEKFMESIENYVSFFKLRASYGLLGNQEIGNYPYATSIDPGYSYWIDKQVATGVAQTTLANPDVTWEKSQQVNFGLDASFFNRKLAVTFDYYIKDVYDMLIDYPLPYYVGLNPGNTNGGDMQNKGWETNLTYKGKIGEFNFGITGTLSNNENEVTKLYGFFPNRALTVGYPQNGIWGYKTDGYYVDANDVANSPRLSNSAKPGYVKYVKMDPSGANPTIIGESDKVYLGDPFPHFEYGLNLTANYSNFDLTVFFQGVGERKVMMSGIGVRPFFNGSNLFTHQLDSWTPENQDAEYPILVPEANSADNFVTSDKWVQDGAYLRLKNVVLGYSMPKSFLDKTKLDGARFYLSGQNLFTISKFFSGYDPEVNYGGSLGGEFYPIMQTFTFGANFKF</sequence>
<dbReference type="KEGG" id="fnk:E1750_00830"/>
<dbReference type="EMBL" id="CP037933">
    <property type="protein sequence ID" value="QBN17400.1"/>
    <property type="molecule type" value="Genomic_DNA"/>
</dbReference>
<evidence type="ECO:0000256" key="5">
    <source>
        <dbReference type="ARBA" id="ARBA00023136"/>
    </source>
</evidence>
<organism evidence="10 11">
    <name type="scientific">Flavobacterium nackdongense</name>
    <dbReference type="NCBI Taxonomy" id="2547394"/>
    <lineage>
        <taxon>Bacteria</taxon>
        <taxon>Pseudomonadati</taxon>
        <taxon>Bacteroidota</taxon>
        <taxon>Flavobacteriia</taxon>
        <taxon>Flavobacteriales</taxon>
        <taxon>Flavobacteriaceae</taxon>
        <taxon>Flavobacterium</taxon>
    </lineage>
</organism>
<keyword evidence="6 7" id="KW-0998">Cell outer membrane</keyword>
<dbReference type="InterPro" id="IPR037066">
    <property type="entry name" value="Plug_dom_sf"/>
</dbReference>
<feature type="chain" id="PRO_5020236209" evidence="8">
    <location>
        <begin position="20"/>
        <end position="1006"/>
    </location>
</feature>
<evidence type="ECO:0000256" key="4">
    <source>
        <dbReference type="ARBA" id="ARBA00022692"/>
    </source>
</evidence>
<protein>
    <submittedName>
        <fullName evidence="10">TonB-dependent receptor</fullName>
    </submittedName>
</protein>
<accession>A0A4P6YAU7</accession>
<keyword evidence="11" id="KW-1185">Reference proteome</keyword>
<evidence type="ECO:0000313" key="11">
    <source>
        <dbReference type="Proteomes" id="UP000291124"/>
    </source>
</evidence>
<dbReference type="NCBIfam" id="TIGR04057">
    <property type="entry name" value="SusC_RagA_signa"/>
    <property type="match status" value="1"/>
</dbReference>
<evidence type="ECO:0000256" key="6">
    <source>
        <dbReference type="ARBA" id="ARBA00023237"/>
    </source>
</evidence>
<dbReference type="InterPro" id="IPR036942">
    <property type="entry name" value="Beta-barrel_TonB_sf"/>
</dbReference>
<dbReference type="InterPro" id="IPR039426">
    <property type="entry name" value="TonB-dep_rcpt-like"/>
</dbReference>
<keyword evidence="5 7" id="KW-0472">Membrane</keyword>
<dbReference type="SUPFAM" id="SSF49464">
    <property type="entry name" value="Carboxypeptidase regulatory domain-like"/>
    <property type="match status" value="1"/>
</dbReference>